<evidence type="ECO:0000313" key="2">
    <source>
        <dbReference type="EMBL" id="KAK3268411.1"/>
    </source>
</evidence>
<feature type="compositionally biased region" description="Basic and acidic residues" evidence="1">
    <location>
        <begin position="362"/>
        <end position="375"/>
    </location>
</feature>
<feature type="compositionally biased region" description="Polar residues" evidence="1">
    <location>
        <begin position="1"/>
        <end position="10"/>
    </location>
</feature>
<accession>A0AAE0L1A5</accession>
<name>A0AAE0L1A5_9CHLO</name>
<dbReference type="EMBL" id="LGRX02011844">
    <property type="protein sequence ID" value="KAK3268411.1"/>
    <property type="molecule type" value="Genomic_DNA"/>
</dbReference>
<gene>
    <name evidence="2" type="ORF">CYMTET_23088</name>
</gene>
<feature type="compositionally biased region" description="Low complexity" evidence="1">
    <location>
        <begin position="18"/>
        <end position="28"/>
    </location>
</feature>
<protein>
    <recommendedName>
        <fullName evidence="4">Endonuclease/exonuclease/phosphatase domain-containing protein</fullName>
    </recommendedName>
</protein>
<evidence type="ECO:0000256" key="1">
    <source>
        <dbReference type="SAM" id="MobiDB-lite"/>
    </source>
</evidence>
<reference evidence="2 3" key="1">
    <citation type="journal article" date="2015" name="Genome Biol. Evol.">
        <title>Comparative Genomics of a Bacterivorous Green Alga Reveals Evolutionary Causalities and Consequences of Phago-Mixotrophic Mode of Nutrition.</title>
        <authorList>
            <person name="Burns J.A."/>
            <person name="Paasch A."/>
            <person name="Narechania A."/>
            <person name="Kim E."/>
        </authorList>
    </citation>
    <scope>NUCLEOTIDE SEQUENCE [LARGE SCALE GENOMIC DNA]</scope>
    <source>
        <strain evidence="2 3">PLY_AMNH</strain>
    </source>
</reference>
<sequence>MQLATQQTELTDLKVASPRRGGAVPGRRAVLRPLENAAGKENVPGKAAPPPSKGTRTLPGSWESRSQEPRKRPKTVDKENVAPPPEVGDKGRLSLITWNIRGYDHAYDRADVRTNREVPRICIRNYIAQEAAIAARKRGDHLIVGGDFNVAEEPKAQDGAEQVAWRATVAQAGLAEISCPQGPTFGEHKFDGWLASPRIQEIAEGQHPIDTRKRRHCSGHQAAVAAMPLWKIDTATPVVKDEAKLDPATKYQFPISKKALQRKMTMAIESALQPSLRSEEFTAVVRSAVEAADGGHQDAREKVDEAGKAVDSMLPWARWRPPWRLPSANPESEMLAIDRATGEAPRVALLAEAMAEQQEEGDQVRVRRRGGERGGRLRRAGGPQGLGGDRDE</sequence>
<dbReference type="AlphaFoldDB" id="A0AAE0L1A5"/>
<comment type="caution">
    <text evidence="2">The sequence shown here is derived from an EMBL/GenBank/DDBJ whole genome shotgun (WGS) entry which is preliminary data.</text>
</comment>
<feature type="region of interest" description="Disordered" evidence="1">
    <location>
        <begin position="355"/>
        <end position="392"/>
    </location>
</feature>
<evidence type="ECO:0008006" key="4">
    <source>
        <dbReference type="Google" id="ProtNLM"/>
    </source>
</evidence>
<keyword evidence="3" id="KW-1185">Reference proteome</keyword>
<organism evidence="2 3">
    <name type="scientific">Cymbomonas tetramitiformis</name>
    <dbReference type="NCBI Taxonomy" id="36881"/>
    <lineage>
        <taxon>Eukaryota</taxon>
        <taxon>Viridiplantae</taxon>
        <taxon>Chlorophyta</taxon>
        <taxon>Pyramimonadophyceae</taxon>
        <taxon>Pyramimonadales</taxon>
        <taxon>Pyramimonadaceae</taxon>
        <taxon>Cymbomonas</taxon>
    </lineage>
</organism>
<proteinExistence type="predicted"/>
<dbReference type="Proteomes" id="UP001190700">
    <property type="component" value="Unassembled WGS sequence"/>
</dbReference>
<feature type="compositionally biased region" description="Basic and acidic residues" evidence="1">
    <location>
        <begin position="65"/>
        <end position="80"/>
    </location>
</feature>
<evidence type="ECO:0000313" key="3">
    <source>
        <dbReference type="Proteomes" id="UP001190700"/>
    </source>
</evidence>
<feature type="region of interest" description="Disordered" evidence="1">
    <location>
        <begin position="1"/>
        <end position="90"/>
    </location>
</feature>
<feature type="compositionally biased region" description="Gly residues" evidence="1">
    <location>
        <begin position="382"/>
        <end position="392"/>
    </location>
</feature>